<dbReference type="EMBL" id="JBANBB010000001">
    <property type="protein sequence ID" value="MEK0306786.1"/>
    <property type="molecule type" value="Genomic_DNA"/>
</dbReference>
<organism evidence="5 6">
    <name type="scientific">Bifidobacterium favimelis</name>
    <dbReference type="NCBI Taxonomy" id="3122979"/>
    <lineage>
        <taxon>Bacteria</taxon>
        <taxon>Bacillati</taxon>
        <taxon>Actinomycetota</taxon>
        <taxon>Actinomycetes</taxon>
        <taxon>Bifidobacteriales</taxon>
        <taxon>Bifidobacteriaceae</taxon>
        <taxon>Bifidobacterium</taxon>
    </lineage>
</organism>
<comment type="similarity">
    <text evidence="1">Belongs to the aldo/keto reductase family.</text>
</comment>
<dbReference type="RefSeq" id="WP_340469339.1">
    <property type="nucleotide sequence ID" value="NZ_JBANBB010000001.1"/>
</dbReference>
<name>A0ABU8ZPX5_9BIFI</name>
<dbReference type="InterPro" id="IPR036812">
    <property type="entry name" value="NAD(P)_OxRdtase_dom_sf"/>
</dbReference>
<comment type="caution">
    <text evidence="5">The sequence shown here is derived from an EMBL/GenBank/DDBJ whole genome shotgun (WGS) entry which is preliminary data.</text>
</comment>
<evidence type="ECO:0000313" key="6">
    <source>
        <dbReference type="Proteomes" id="UP001373159"/>
    </source>
</evidence>
<dbReference type="Proteomes" id="UP001373159">
    <property type="component" value="Unassembled WGS sequence"/>
</dbReference>
<dbReference type="SUPFAM" id="SSF51430">
    <property type="entry name" value="NAD(P)-linked oxidoreductase"/>
    <property type="match status" value="1"/>
</dbReference>
<dbReference type="PIRSF" id="PIRSF000097">
    <property type="entry name" value="AKR"/>
    <property type="match status" value="1"/>
</dbReference>
<gene>
    <name evidence="5" type="ORF">V8P97_04835</name>
</gene>
<dbReference type="PROSITE" id="PS00062">
    <property type="entry name" value="ALDOKETO_REDUCTASE_2"/>
    <property type="match status" value="1"/>
</dbReference>
<keyword evidence="6" id="KW-1185">Reference proteome</keyword>
<dbReference type="InterPro" id="IPR018170">
    <property type="entry name" value="Aldo/ket_reductase_CS"/>
</dbReference>
<dbReference type="PRINTS" id="PR00069">
    <property type="entry name" value="ALDKETRDTASE"/>
</dbReference>
<keyword evidence="2" id="KW-0521">NADP</keyword>
<dbReference type="InterPro" id="IPR023210">
    <property type="entry name" value="NADP_OxRdtase_dom"/>
</dbReference>
<dbReference type="Gene3D" id="3.20.20.100">
    <property type="entry name" value="NADP-dependent oxidoreductase domain"/>
    <property type="match status" value="1"/>
</dbReference>
<evidence type="ECO:0000313" key="5">
    <source>
        <dbReference type="EMBL" id="MEK0306786.1"/>
    </source>
</evidence>
<sequence>MDGTVSDTMITLNNGVPIPQLGLGVFRTPDGEATSDAVCWALQAGYRHIDTAMIYGNEESVGEGIRRSGVSRRDVFVTTKLWNDDIRAGRTRQAYQESLDRLGTDYIDLYLIHWPARGWQQAWEEMEELYTQRRVRAIGVCNFQRHHLEELHSISSTKPAVDQVESSPQFVNQDLIDYCHGDLRVDVEAYSPLGGSGGSVLGDPRLKQICDKYGKSPAQVIIRWHLQRGVIVIPKSVHRNRIEENAQVFDFRLDDEDMAAITAMDSGKRTGGDPDHFNF</sequence>
<keyword evidence="3" id="KW-0560">Oxidoreductase</keyword>
<evidence type="ECO:0000256" key="1">
    <source>
        <dbReference type="ARBA" id="ARBA00007905"/>
    </source>
</evidence>
<dbReference type="PANTHER" id="PTHR43827:SF3">
    <property type="entry name" value="NADP-DEPENDENT OXIDOREDUCTASE DOMAIN-CONTAINING PROTEIN"/>
    <property type="match status" value="1"/>
</dbReference>
<dbReference type="InterPro" id="IPR020471">
    <property type="entry name" value="AKR"/>
</dbReference>
<feature type="domain" description="NADP-dependent oxidoreductase" evidence="4">
    <location>
        <begin position="32"/>
        <end position="264"/>
    </location>
</feature>
<reference evidence="5 6" key="1">
    <citation type="submission" date="2024-02" db="EMBL/GenBank/DDBJ databases">
        <title>Bifidobacterium honeyensis sp. nov., isolated from the comb honey.</title>
        <authorList>
            <person name="Liu W."/>
            <person name="Li Y."/>
        </authorList>
    </citation>
    <scope>NUCLEOTIDE SEQUENCE [LARGE SCALE GENOMIC DNA]</scope>
    <source>
        <strain evidence="5 6">IMAU50988</strain>
    </source>
</reference>
<dbReference type="Pfam" id="PF00248">
    <property type="entry name" value="Aldo_ket_red"/>
    <property type="match status" value="1"/>
</dbReference>
<evidence type="ECO:0000256" key="2">
    <source>
        <dbReference type="ARBA" id="ARBA00022857"/>
    </source>
</evidence>
<dbReference type="PROSITE" id="PS00798">
    <property type="entry name" value="ALDOKETO_REDUCTASE_1"/>
    <property type="match status" value="1"/>
</dbReference>
<evidence type="ECO:0000259" key="4">
    <source>
        <dbReference type="Pfam" id="PF00248"/>
    </source>
</evidence>
<protein>
    <submittedName>
        <fullName evidence="5">Aldo/keto reductase</fullName>
    </submittedName>
</protein>
<accession>A0ABU8ZPX5</accession>
<dbReference type="PANTHER" id="PTHR43827">
    <property type="entry name" value="2,5-DIKETO-D-GLUCONIC ACID REDUCTASE"/>
    <property type="match status" value="1"/>
</dbReference>
<proteinExistence type="inferred from homology"/>
<dbReference type="PROSITE" id="PS00063">
    <property type="entry name" value="ALDOKETO_REDUCTASE_3"/>
    <property type="match status" value="1"/>
</dbReference>
<evidence type="ECO:0000256" key="3">
    <source>
        <dbReference type="ARBA" id="ARBA00023002"/>
    </source>
</evidence>